<organism evidence="1">
    <name type="scientific">Arundo donax</name>
    <name type="common">Giant reed</name>
    <name type="synonym">Donax arundinaceus</name>
    <dbReference type="NCBI Taxonomy" id="35708"/>
    <lineage>
        <taxon>Eukaryota</taxon>
        <taxon>Viridiplantae</taxon>
        <taxon>Streptophyta</taxon>
        <taxon>Embryophyta</taxon>
        <taxon>Tracheophyta</taxon>
        <taxon>Spermatophyta</taxon>
        <taxon>Magnoliopsida</taxon>
        <taxon>Liliopsida</taxon>
        <taxon>Poales</taxon>
        <taxon>Poaceae</taxon>
        <taxon>PACMAD clade</taxon>
        <taxon>Arundinoideae</taxon>
        <taxon>Arundineae</taxon>
        <taxon>Arundo</taxon>
    </lineage>
</organism>
<evidence type="ECO:0000313" key="1">
    <source>
        <dbReference type="EMBL" id="JAD25808.1"/>
    </source>
</evidence>
<sequence length="47" mass="5136">MQRLGSTLLPLLYGSLRPVVGSTHVHATSDHGSLCIPHWRWPNVSTG</sequence>
<protein>
    <submittedName>
        <fullName evidence="1">Uncharacterized protein</fullName>
    </submittedName>
</protein>
<accession>A0A0A8YJS5</accession>
<dbReference type="AlphaFoldDB" id="A0A0A8YJS5"/>
<dbReference type="EMBL" id="GBRH01272087">
    <property type="protein sequence ID" value="JAD25808.1"/>
    <property type="molecule type" value="Transcribed_RNA"/>
</dbReference>
<proteinExistence type="predicted"/>
<reference evidence="1" key="2">
    <citation type="journal article" date="2015" name="Data Brief">
        <title>Shoot transcriptome of the giant reed, Arundo donax.</title>
        <authorList>
            <person name="Barrero R.A."/>
            <person name="Guerrero F.D."/>
            <person name="Moolhuijzen P."/>
            <person name="Goolsby J.A."/>
            <person name="Tidwell J."/>
            <person name="Bellgard S.E."/>
            <person name="Bellgard M.I."/>
        </authorList>
    </citation>
    <scope>NUCLEOTIDE SEQUENCE</scope>
    <source>
        <tissue evidence="1">Shoot tissue taken approximately 20 cm above the soil surface</tissue>
    </source>
</reference>
<name>A0A0A8YJS5_ARUDO</name>
<reference evidence="1" key="1">
    <citation type="submission" date="2014-09" db="EMBL/GenBank/DDBJ databases">
        <authorList>
            <person name="Magalhaes I.L.F."/>
            <person name="Oliveira U."/>
            <person name="Santos F.R."/>
            <person name="Vidigal T.H.D.A."/>
            <person name="Brescovit A.D."/>
            <person name="Santos A.J."/>
        </authorList>
    </citation>
    <scope>NUCLEOTIDE SEQUENCE</scope>
    <source>
        <tissue evidence="1">Shoot tissue taken approximately 20 cm above the soil surface</tissue>
    </source>
</reference>